<sequence length="175" mass="19966">MTKNKNRDIKTMDETIMERRHDEYGDRRDGSGEIYTHVVDLPPEDENIFRRALDLCLLTIGVRISSTNPTSLCLIEPYQISNGRTPNKPHLPLPLAPTKFTFKTVNNFNRDKRSGRTEAAVLHAIIMRPTGKQLLDIFGQAACITKEIILPAKDLTESDVYQFTKIHGIQKEFRA</sequence>
<keyword evidence="2" id="KW-1185">Reference proteome</keyword>
<proteinExistence type="predicted"/>
<dbReference type="AlphaFoldDB" id="A0A5E4N7P2"/>
<gene>
    <name evidence="1" type="ORF">CINCED_3A012552</name>
</gene>
<evidence type="ECO:0000313" key="2">
    <source>
        <dbReference type="Proteomes" id="UP000325440"/>
    </source>
</evidence>
<reference evidence="1 2" key="1">
    <citation type="submission" date="2019-08" db="EMBL/GenBank/DDBJ databases">
        <authorList>
            <person name="Alioto T."/>
            <person name="Alioto T."/>
            <person name="Gomez Garrido J."/>
        </authorList>
    </citation>
    <scope>NUCLEOTIDE SEQUENCE [LARGE SCALE GENOMIC DNA]</scope>
</reference>
<name>A0A5E4N7P2_9HEMI</name>
<dbReference type="Proteomes" id="UP000325440">
    <property type="component" value="Unassembled WGS sequence"/>
</dbReference>
<protein>
    <submittedName>
        <fullName evidence="1">Uncharacterized protein</fullName>
    </submittedName>
</protein>
<accession>A0A5E4N7P2</accession>
<organism evidence="1 2">
    <name type="scientific">Cinara cedri</name>
    <dbReference type="NCBI Taxonomy" id="506608"/>
    <lineage>
        <taxon>Eukaryota</taxon>
        <taxon>Metazoa</taxon>
        <taxon>Ecdysozoa</taxon>
        <taxon>Arthropoda</taxon>
        <taxon>Hexapoda</taxon>
        <taxon>Insecta</taxon>
        <taxon>Pterygota</taxon>
        <taxon>Neoptera</taxon>
        <taxon>Paraneoptera</taxon>
        <taxon>Hemiptera</taxon>
        <taxon>Sternorrhyncha</taxon>
        <taxon>Aphidomorpha</taxon>
        <taxon>Aphidoidea</taxon>
        <taxon>Aphididae</taxon>
        <taxon>Lachninae</taxon>
        <taxon>Cinara</taxon>
    </lineage>
</organism>
<dbReference type="EMBL" id="CABPRJ010001894">
    <property type="protein sequence ID" value="VVC39188.1"/>
    <property type="molecule type" value="Genomic_DNA"/>
</dbReference>
<evidence type="ECO:0000313" key="1">
    <source>
        <dbReference type="EMBL" id="VVC39188.1"/>
    </source>
</evidence>